<dbReference type="InterPro" id="IPR055979">
    <property type="entry name" value="DUF7557"/>
</dbReference>
<dbReference type="Pfam" id="PF24434">
    <property type="entry name" value="DUF7557"/>
    <property type="match status" value="1"/>
</dbReference>
<accession>L9XP98</accession>
<dbReference type="EMBL" id="AOID01000062">
    <property type="protein sequence ID" value="ELY63256.1"/>
    <property type="molecule type" value="Genomic_DNA"/>
</dbReference>
<comment type="caution">
    <text evidence="1">The sequence shown here is derived from an EMBL/GenBank/DDBJ whole genome shotgun (WGS) entry which is preliminary data.</text>
</comment>
<evidence type="ECO:0000313" key="1">
    <source>
        <dbReference type="EMBL" id="ELY63256.1"/>
    </source>
</evidence>
<keyword evidence="2" id="KW-1185">Reference proteome</keyword>
<reference evidence="1 2" key="1">
    <citation type="journal article" date="2014" name="PLoS Genet.">
        <title>Phylogenetically driven sequencing of extremely halophilic archaea reveals strategies for static and dynamic osmo-response.</title>
        <authorList>
            <person name="Becker E.A."/>
            <person name="Seitzer P.M."/>
            <person name="Tritt A."/>
            <person name="Larsen D."/>
            <person name="Krusor M."/>
            <person name="Yao A.I."/>
            <person name="Wu D."/>
            <person name="Madern D."/>
            <person name="Eisen J.A."/>
            <person name="Darling A.E."/>
            <person name="Facciotti M.T."/>
        </authorList>
    </citation>
    <scope>NUCLEOTIDE SEQUENCE [LARGE SCALE GENOMIC DNA]</scope>
    <source>
        <strain evidence="1 2">JCM 10478</strain>
    </source>
</reference>
<proteinExistence type="predicted"/>
<sequence>MSREPKAKLEHLKRDDETFDELLERLVNDETPITVGTWDSDTAAHARDAVVHSRESVEQ</sequence>
<name>L9XP98_9EURY</name>
<protein>
    <submittedName>
        <fullName evidence="1">Uncharacterized protein</fullName>
    </submittedName>
</protein>
<dbReference type="AlphaFoldDB" id="L9XP98"/>
<dbReference type="OrthoDB" id="9187at2157"/>
<dbReference type="RefSeq" id="WP_006432964.1">
    <property type="nucleotide sequence ID" value="NZ_AOID01000062.1"/>
</dbReference>
<organism evidence="1 2">
    <name type="scientific">Natrinema versiforme JCM 10478</name>
    <dbReference type="NCBI Taxonomy" id="1227496"/>
    <lineage>
        <taxon>Archaea</taxon>
        <taxon>Methanobacteriati</taxon>
        <taxon>Methanobacteriota</taxon>
        <taxon>Stenosarchaea group</taxon>
        <taxon>Halobacteria</taxon>
        <taxon>Halobacteriales</taxon>
        <taxon>Natrialbaceae</taxon>
        <taxon>Natrinema</taxon>
    </lineage>
</organism>
<gene>
    <name evidence="1" type="ORF">C489_19361</name>
</gene>
<dbReference type="Proteomes" id="UP000011632">
    <property type="component" value="Unassembled WGS sequence"/>
</dbReference>
<evidence type="ECO:0000313" key="2">
    <source>
        <dbReference type="Proteomes" id="UP000011632"/>
    </source>
</evidence>
<dbReference type="PATRIC" id="fig|1227496.3.peg.3879"/>